<dbReference type="EMBL" id="JANKHH010000003">
    <property type="protein sequence ID" value="MCR2833375.1"/>
    <property type="molecule type" value="Genomic_DNA"/>
</dbReference>
<dbReference type="PROSITE" id="PS51257">
    <property type="entry name" value="PROKAR_LIPOPROTEIN"/>
    <property type="match status" value="1"/>
</dbReference>
<sequence>MEHRTLILAVGMLAIGGCTTSATNSFPAPGSYDPLSTTQPIDPGRVAVAREIDKIDREIDGGRDSGALSKREGRNLHRANAALAGAADRMGADGLTADEQRGLQMQAGIINGQVQAAKTTGGPNKPE</sequence>
<evidence type="ECO:0000313" key="1">
    <source>
        <dbReference type="EMBL" id="MCR2833375.1"/>
    </source>
</evidence>
<gene>
    <name evidence="1" type="ORF">NSO95_05420</name>
</gene>
<protein>
    <recommendedName>
        <fullName evidence="3">Lipoprotein</fullName>
    </recommendedName>
</protein>
<name>A0ABT1XNZ1_9SPHN</name>
<keyword evidence="2" id="KW-1185">Reference proteome</keyword>
<evidence type="ECO:0008006" key="3">
    <source>
        <dbReference type="Google" id="ProtNLM"/>
    </source>
</evidence>
<organism evidence="1 2">
    <name type="scientific">Parerythrobacter lacustris</name>
    <dbReference type="NCBI Taxonomy" id="2969984"/>
    <lineage>
        <taxon>Bacteria</taxon>
        <taxon>Pseudomonadati</taxon>
        <taxon>Pseudomonadota</taxon>
        <taxon>Alphaproteobacteria</taxon>
        <taxon>Sphingomonadales</taxon>
        <taxon>Erythrobacteraceae</taxon>
        <taxon>Parerythrobacter</taxon>
    </lineage>
</organism>
<reference evidence="1 2" key="1">
    <citation type="submission" date="2022-08" db="EMBL/GenBank/DDBJ databases">
        <title>Polyphasic taxonomy analysis of Qipengyuania sp.RS5-5.</title>
        <authorList>
            <person name="Xamxidin M."/>
            <person name="Wu M."/>
        </authorList>
    </citation>
    <scope>NUCLEOTIDE SEQUENCE [LARGE SCALE GENOMIC DNA]</scope>
    <source>
        <strain evidence="1 2">RS5-5</strain>
    </source>
</reference>
<proteinExistence type="predicted"/>
<dbReference type="RefSeq" id="WP_257595144.1">
    <property type="nucleotide sequence ID" value="NZ_JANKHH010000003.1"/>
</dbReference>
<accession>A0ABT1XNZ1</accession>
<evidence type="ECO:0000313" key="2">
    <source>
        <dbReference type="Proteomes" id="UP001206067"/>
    </source>
</evidence>
<comment type="caution">
    <text evidence="1">The sequence shown here is derived from an EMBL/GenBank/DDBJ whole genome shotgun (WGS) entry which is preliminary data.</text>
</comment>
<dbReference type="Proteomes" id="UP001206067">
    <property type="component" value="Unassembled WGS sequence"/>
</dbReference>